<reference evidence="7 8" key="1">
    <citation type="journal article" date="2015" name="Appl. Microbiol. Biotechnol.">
        <title>The consequence of an additional NADH dehydrogenase paralog on the growth of Gluconobacter oxydans DSM3504.</title>
        <authorList>
            <person name="Kostner D."/>
            <person name="Luchterhand B."/>
            <person name="Junker A."/>
            <person name="Volland S."/>
            <person name="Daniel R."/>
            <person name="Buchs J."/>
            <person name="Liebl W."/>
            <person name="Ehrenreich A."/>
        </authorList>
    </citation>
    <scope>NUCLEOTIDE SEQUENCE [LARGE SCALE GENOMIC DNA]</scope>
    <source>
        <strain evidence="7">DSM 3504</strain>
    </source>
</reference>
<evidence type="ECO:0000256" key="1">
    <source>
        <dbReference type="ARBA" id="ARBA00001974"/>
    </source>
</evidence>
<dbReference type="InterPro" id="IPR023753">
    <property type="entry name" value="FAD/NAD-binding_dom"/>
</dbReference>
<dbReference type="SUPFAM" id="SSF51905">
    <property type="entry name" value="FAD/NAD(P)-binding domain"/>
    <property type="match status" value="2"/>
</dbReference>
<evidence type="ECO:0000256" key="4">
    <source>
        <dbReference type="ARBA" id="ARBA00022827"/>
    </source>
</evidence>
<dbReference type="AlphaFoldDB" id="A0A067Z6B3"/>
<evidence type="ECO:0000256" key="5">
    <source>
        <dbReference type="ARBA" id="ARBA00023002"/>
    </source>
</evidence>
<dbReference type="Proteomes" id="UP000031656">
    <property type="component" value="Chromosome"/>
</dbReference>
<dbReference type="PANTHER" id="PTHR42913">
    <property type="entry name" value="APOPTOSIS-INDUCING FACTOR 1"/>
    <property type="match status" value="1"/>
</dbReference>
<organism evidence="7 8">
    <name type="scientific">Gluconobacter oxydans DSM 3504</name>
    <dbReference type="NCBI Taxonomy" id="1288313"/>
    <lineage>
        <taxon>Bacteria</taxon>
        <taxon>Pseudomonadati</taxon>
        <taxon>Pseudomonadota</taxon>
        <taxon>Alphaproteobacteria</taxon>
        <taxon>Acetobacterales</taxon>
        <taxon>Acetobacteraceae</taxon>
        <taxon>Gluconobacter</taxon>
    </lineage>
</organism>
<dbReference type="EC" id="1.6.99.3" evidence="7"/>
<dbReference type="InterPro" id="IPR051169">
    <property type="entry name" value="NADH-Q_oxidoreductase"/>
</dbReference>
<dbReference type="HOGENOM" id="CLU_021377_7_0_5"/>
<comment type="similarity">
    <text evidence="2">Belongs to the NADH dehydrogenase family.</text>
</comment>
<dbReference type="PANTHER" id="PTHR42913:SF3">
    <property type="entry name" value="64 KDA MITOCHONDRIAL NADH DEHYDROGENASE (EUROFUNG)"/>
    <property type="match status" value="1"/>
</dbReference>
<keyword evidence="3" id="KW-0285">Flavoprotein</keyword>
<dbReference type="GO" id="GO:0019646">
    <property type="term" value="P:aerobic electron transport chain"/>
    <property type="evidence" value="ECO:0007669"/>
    <property type="project" value="TreeGrafter"/>
</dbReference>
<feature type="domain" description="FAD/NAD(P)-binding" evidence="6">
    <location>
        <begin position="6"/>
        <end position="315"/>
    </location>
</feature>
<dbReference type="PRINTS" id="PR00368">
    <property type="entry name" value="FADPNR"/>
</dbReference>
<sequence>MSAGARVLVLGGGVGGLEAAAALGRRQNISLTLVDRSPVHYWKPALHEFAAGTMQHQGNCIPFKDTAAKFGFTFVQGSPVAVNRENKTVSLDTGATLPYDYLVVALGSRANDFGIPGIVDHCMFIDSLNDADALFATFREAVQKARAAGEKLSVGIVGGGATGVQLIAELCKSIDDARGLGPAVRKSLLNAVLIETGPRILPAFPEAVSTAATQQLEKLGISVRTEAMVVGADETGFSLKTGEHIPASLRVWAAGVRASDATNLLEGLERGRSGQLGVTTTLQTTQDPAVFAIGDCARIDAAPIAPTAQAARQEGQYLGRALPEIIAGRTPAPFAYNDRGAVVALGDYNGWGMLDAKRSFGGGLLSGLAARLIHEGLYRQHLAGILGVAPTACSTLREHLSPVKPDLGA</sequence>
<protein>
    <submittedName>
        <fullName evidence="7">NADH dehydrogenase Ndh</fullName>
        <ecNumber evidence="7">1.6.99.3</ecNumber>
    </submittedName>
</protein>
<dbReference type="GeneID" id="56906010"/>
<dbReference type="InterPro" id="IPR036188">
    <property type="entry name" value="FAD/NAD-bd_sf"/>
</dbReference>
<dbReference type="Gene3D" id="3.50.50.100">
    <property type="match status" value="1"/>
</dbReference>
<dbReference type="GO" id="GO:0003955">
    <property type="term" value="F:NAD(P)H dehydrogenase (quinone) activity"/>
    <property type="evidence" value="ECO:0007669"/>
    <property type="project" value="TreeGrafter"/>
</dbReference>
<evidence type="ECO:0000256" key="3">
    <source>
        <dbReference type="ARBA" id="ARBA00022630"/>
    </source>
</evidence>
<evidence type="ECO:0000313" key="7">
    <source>
        <dbReference type="EMBL" id="AHK71667.1"/>
    </source>
</evidence>
<proteinExistence type="inferred from homology"/>
<evidence type="ECO:0000256" key="2">
    <source>
        <dbReference type="ARBA" id="ARBA00005272"/>
    </source>
</evidence>
<gene>
    <name evidence="7" type="primary">ndh2</name>
    <name evidence="7" type="ORF">GLS_c17910</name>
</gene>
<evidence type="ECO:0000313" key="8">
    <source>
        <dbReference type="Proteomes" id="UP000031656"/>
    </source>
</evidence>
<evidence type="ECO:0000259" key="6">
    <source>
        <dbReference type="Pfam" id="PF07992"/>
    </source>
</evidence>
<dbReference type="EMBL" id="CP004373">
    <property type="protein sequence ID" value="AHK71667.1"/>
    <property type="molecule type" value="Genomic_DNA"/>
</dbReference>
<dbReference type="KEGG" id="goy:GLS_c17910"/>
<dbReference type="PRINTS" id="PR00411">
    <property type="entry name" value="PNDRDTASEI"/>
</dbReference>
<dbReference type="Pfam" id="PF07992">
    <property type="entry name" value="Pyr_redox_2"/>
    <property type="match status" value="1"/>
</dbReference>
<keyword evidence="5 7" id="KW-0560">Oxidoreductase</keyword>
<name>A0A067Z6B3_GLUOY</name>
<dbReference type="RefSeq" id="WP_041111975.1">
    <property type="nucleotide sequence ID" value="NZ_CP004373.1"/>
</dbReference>
<accession>A0A067Z6B3</accession>
<comment type="cofactor">
    <cofactor evidence="1">
        <name>FAD</name>
        <dbReference type="ChEBI" id="CHEBI:57692"/>
    </cofactor>
</comment>
<keyword evidence="4" id="KW-0274">FAD</keyword>